<feature type="region of interest" description="Disordered" evidence="1">
    <location>
        <begin position="1943"/>
        <end position="1963"/>
    </location>
</feature>
<dbReference type="InterPro" id="IPR000742">
    <property type="entry name" value="EGF"/>
</dbReference>
<evidence type="ECO:0000256" key="1">
    <source>
        <dbReference type="SAM" id="MobiDB-lite"/>
    </source>
</evidence>
<evidence type="ECO:0000313" key="4">
    <source>
        <dbReference type="Proteomes" id="UP000035680"/>
    </source>
</evidence>
<feature type="signal peptide" evidence="2">
    <location>
        <begin position="1"/>
        <end position="16"/>
    </location>
</feature>
<feature type="chain" id="PRO_5005329933" evidence="2">
    <location>
        <begin position="17"/>
        <end position="2236"/>
    </location>
</feature>
<evidence type="ECO:0000256" key="2">
    <source>
        <dbReference type="SAM" id="SignalP"/>
    </source>
</evidence>
<dbReference type="WBParaSite" id="SVE_1060700.1">
    <property type="protein sequence ID" value="SVE_1060700.1"/>
    <property type="gene ID" value="SVE_1060700"/>
</dbReference>
<reference evidence="5" key="2">
    <citation type="submission" date="2015-08" db="UniProtKB">
        <authorList>
            <consortium name="WormBaseParasite"/>
        </authorList>
    </citation>
    <scope>IDENTIFICATION</scope>
</reference>
<dbReference type="PANTHER" id="PTHR24033">
    <property type="entry name" value="EGF-LIKE DOMAIN-CONTAINING PROTEIN"/>
    <property type="match status" value="1"/>
</dbReference>
<dbReference type="PANTHER" id="PTHR24033:SF232">
    <property type="entry name" value="LAMININ SUBUNIT GAMMA-2-RELATED"/>
    <property type="match status" value="1"/>
</dbReference>
<dbReference type="STRING" id="75913.A0A0K0FNM7"/>
<dbReference type="Gene3D" id="2.60.40.10">
    <property type="entry name" value="Immunoglobulins"/>
    <property type="match status" value="1"/>
</dbReference>
<evidence type="ECO:0000313" key="5">
    <source>
        <dbReference type="WBParaSite" id="SVE_1060700.1"/>
    </source>
</evidence>
<dbReference type="InterPro" id="IPR014756">
    <property type="entry name" value="Ig_E-set"/>
</dbReference>
<dbReference type="InterPro" id="IPR013783">
    <property type="entry name" value="Ig-like_fold"/>
</dbReference>
<protein>
    <submittedName>
        <fullName evidence="5">EGF-like domain-containing protein</fullName>
    </submittedName>
</protein>
<evidence type="ECO:0000259" key="3">
    <source>
        <dbReference type="PROSITE" id="PS00022"/>
    </source>
</evidence>
<proteinExistence type="predicted"/>
<feature type="compositionally biased region" description="Polar residues" evidence="1">
    <location>
        <begin position="1943"/>
        <end position="1962"/>
    </location>
</feature>
<dbReference type="Pfam" id="PF01833">
    <property type="entry name" value="TIG"/>
    <property type="match status" value="1"/>
</dbReference>
<sequence>MLLRFLIIFFTNIYLAINISFNNNNLNDENNTDNENFKEGIFLRTRDLFKGTQLIQVGQREPYTAFITKITLPKYHCISKLKLKTRTILTGAEDIEIVFEDCNRRWRLTHYSNLKNQFDFLKKIYAKTFAILSSKAIDDVKEVFVGLCDEDDKEYIENEHKNDCKNSGKNTRKNKQTRIKRFLKNSENPINVLFLNEQPKKSYQPFYQNNSTQKEIDKRQASGNVIRACEPGWMGDNCNIADCSSKKNCSGAGYCIRPNECRCILNHYGDDCSLCQGPYCSFCDYHCVHGKCDFITKTCQCSNFWGGSACDVCLNEEKCLSEPKILMLLPQSGPILKQNTFVFAHGTDFPKADSYRYSCIFGGIATEGRWLSSNLIRCLVPPVSHVGKHLFNLIPLNSNIKIGYLENRPIHYTFYVDCNPNICQGNCMGPQCICGNDRNGLQCENINVLSNEIYNETNVNEELANAFEGVSYRVSVPINSDSTLISLTSEAINYGLRFDAFKGQLIWDNPIGRKEPYEVNFLMNHGFIKYSLKWTLNVTPSYEGRIIGINSPDINDVLLRGFVKFEYNSRSFQAPLLILVFSSNTKSLDSLIEVIKIKSTQNGTFTTQLVPYSLPFENYSLCIIHPGILDIKNSILCQNSSSYSEGTWTISRLILDYSKVLKCNKNQNRTLSNMIEGNYKIKSLNFDCANSWEFDIIFPREKISVRKLQFTDDGNNVMVEFVLKNNQCLEKKFNFTGLVFCPNSRMSAVIRQIIECQEIGFLRTEPEKLFVTINPLSNFAESSSLKIFVSDETRRKKLLDSILSDSNIVKPFSVISLDGNDDLIEIELINEKRDNIKNNSGFLYLPNSKNPIVKVPYLIKFSTSGVTSFSIYLKSLLDDTLQQNDPTLATINIKSPSRNISIVRGCRMNDIVEFGNFMTGTYSISVEANGYNNYYNIETINEFTKILTIFLEPQFPYKPIVSNGEYSMEKVQNYLKNTPLVSITPSFITIQDDDDTFKHYIELYYEEGIESTFVAFNNVDLIYQTFSLNGNLYKLEIDALNGTSLCLGCKMKVLLKITKQEITFDEVVEFNKGIMVKLDYLVLIRSINWNYKGSSDLLIISKNSDKNLNIPVVNKYQIMCNCYISTLQKCLKDYQSVLGCSKSWERIPDEIISIHTFANFILLKADCERNGVQIKKIKKLLDCLNDMEQMCPKVSGHNKNPSIHESFPQQLKNTFLSSFTNLKTLELQLNEIPILFNQFLKQLDILIPDNEINQISDVGWFDNFIKFASDYSHGSNEITEQELLRFPNWHQGKSLIFRWNTMNKEMEGEKNPLFTLMSNSSLLAFQDLVEQSDKLKSLSRQFNQDTPFTMLHEVLHTLFSNVETTTSLIPSALDDSCTFNDVYIQNSVERIFEDESFKVILIIKSNTRMKNTINDIKLNLEMKKVDDDDGNIQFRIIPNSNKYFSSNKMTVVEWVITPMIMRRLTKEMKFKPVAKLRFRHPISGDIAEQQLISQIVTISPMEFVRIYWFSYPYVTNENNKDPLRPYTALLSIMNVGYIELKNIELNKVKAYIISEDGSRRVPFKIVKNNTLMKIPVLLSGESVHVPFDFFLEKDDQGILTNLTLQLTTNGRFPAHIQSRNFNILQSINNKKLIVYENNFYLSTIYYDIEHNKMTPIQESVVSSTRNKTVNIDGNDFKLVILNVQRKSDQENELRSGPLLIQHNISSIFNSLSDQIIEISANVNGITRYIENDNIWMNDGKLYFTDLEAKNNQENLQYVTVIGENKWNTNFSKIYETLGDDQNATNNLENHKSTKSSGNILMPEKYTTLPATTETLFPFEKTSTKFTNIVKENKNNSFPSNKVISKTTLPNKISTSSNYNITFEYTAPTRILPHRNTSRTPPKKIGKESDFKNKSEKILTSYENSLSSTTKTTLNYIESGATSTNKNFYPSILPLSTKHKGNATSFNTTQAPKQIGKNSTNNNDTKENPFIFSNSNNNIEQNIYTYSPSLGIPTKEENNGEFIFVEGSKTTKKTSNDLLTPKPTEELDLYSLATTTNSYSSTILNAVENDTNNLFIPPPVKNISTTALTYPEKELPPIDKMEEYIKENNNKINSYYGTSKRVETLFPSTKDDTSTKSLDSFITQPPKKNSKTVDNSENDFTSHFPMSDVSTLHSTTNTNGNLDLPVFIFAPTISNEFNDESNDNKDTTIDDYLKKVALKIQNNPRETVQMACSNKRAHPIWGIICDLDKIFEVESNL</sequence>
<dbReference type="Proteomes" id="UP000035680">
    <property type="component" value="Unassembled WGS sequence"/>
</dbReference>
<feature type="domain" description="EGF-like" evidence="3">
    <location>
        <begin position="261"/>
        <end position="272"/>
    </location>
</feature>
<keyword evidence="2" id="KW-0732">Signal</keyword>
<dbReference type="Gene3D" id="2.10.25.10">
    <property type="entry name" value="Laminin"/>
    <property type="match status" value="1"/>
</dbReference>
<keyword evidence="4" id="KW-1185">Reference proteome</keyword>
<organism evidence="4 5">
    <name type="scientific">Strongyloides venezuelensis</name>
    <name type="common">Threadworm</name>
    <dbReference type="NCBI Taxonomy" id="75913"/>
    <lineage>
        <taxon>Eukaryota</taxon>
        <taxon>Metazoa</taxon>
        <taxon>Ecdysozoa</taxon>
        <taxon>Nematoda</taxon>
        <taxon>Chromadorea</taxon>
        <taxon>Rhabditida</taxon>
        <taxon>Tylenchina</taxon>
        <taxon>Panagrolaimomorpha</taxon>
        <taxon>Strongyloidoidea</taxon>
        <taxon>Strongyloididae</taxon>
        <taxon>Strongyloides</taxon>
    </lineage>
</organism>
<dbReference type="InterPro" id="IPR002909">
    <property type="entry name" value="IPT_dom"/>
</dbReference>
<feature type="region of interest" description="Disordered" evidence="1">
    <location>
        <begin position="2106"/>
        <end position="2137"/>
    </location>
</feature>
<name>A0A0K0FNM7_STRVS</name>
<dbReference type="SUPFAM" id="SSF81296">
    <property type="entry name" value="E set domains"/>
    <property type="match status" value="1"/>
</dbReference>
<reference evidence="4" key="1">
    <citation type="submission" date="2014-07" db="EMBL/GenBank/DDBJ databases">
        <authorList>
            <person name="Martin A.A"/>
            <person name="De Silva N."/>
        </authorList>
    </citation>
    <scope>NUCLEOTIDE SEQUENCE</scope>
</reference>
<dbReference type="InterPro" id="IPR051830">
    <property type="entry name" value="NOTCH_homolog"/>
</dbReference>
<dbReference type="PROSITE" id="PS00022">
    <property type="entry name" value="EGF_1"/>
    <property type="match status" value="1"/>
</dbReference>
<feature type="compositionally biased region" description="Polar residues" evidence="1">
    <location>
        <begin position="2114"/>
        <end position="2137"/>
    </location>
</feature>
<accession>A0A0K0FNM7</accession>